<accession>A0A101K5V4</accession>
<dbReference type="EMBL" id="LMVH01000001">
    <property type="protein sequence ID" value="KUL98088.1"/>
    <property type="molecule type" value="Genomic_DNA"/>
</dbReference>
<evidence type="ECO:0000313" key="2">
    <source>
        <dbReference type="EMBL" id="KUL98088.1"/>
    </source>
</evidence>
<dbReference type="Proteomes" id="UP000054800">
    <property type="component" value="Unassembled WGS sequence"/>
</dbReference>
<feature type="coiled-coil region" evidence="1">
    <location>
        <begin position="173"/>
        <end position="208"/>
    </location>
</feature>
<keyword evidence="1" id="KW-0175">Coiled coil</keyword>
<sequence>MNNENNVMKAVEEALAGSQLRKFDFASYEISDDDKAKIEEQEVKLLNSFRKYRNNLFDICSSLAEVAKLLKPSGSFMAWYESAGLTKDMVSVFLKRWDLYLWQPDYKDKIFSLSDQAIKIISNNSLGLEVVKGILEADVLKVREIKKLLPQPKKEEKSEVKVERQKYFNFNKIKKMEKRAKKLKDEEKTEYKKELTEYINSLQKLMEEL</sequence>
<organism evidence="2 3">
    <name type="scientific">Fusobacterium nucleatum subsp. nucleatum</name>
    <dbReference type="NCBI Taxonomy" id="76856"/>
    <lineage>
        <taxon>Bacteria</taxon>
        <taxon>Fusobacteriati</taxon>
        <taxon>Fusobacteriota</taxon>
        <taxon>Fusobacteriia</taxon>
        <taxon>Fusobacteriales</taxon>
        <taxon>Fusobacteriaceae</taxon>
        <taxon>Fusobacterium</taxon>
    </lineage>
</organism>
<dbReference type="AlphaFoldDB" id="A0A101K5V4"/>
<name>A0A101K5V4_FUSNC</name>
<reference evidence="2 3" key="1">
    <citation type="submission" date="2015-10" db="EMBL/GenBank/DDBJ databases">
        <authorList>
            <person name="Gilbert D.G."/>
        </authorList>
    </citation>
    <scope>NUCLEOTIDE SEQUENCE [LARGE SCALE GENOMIC DNA]</scope>
    <source>
        <strain evidence="2 3">ChDC F311</strain>
    </source>
</reference>
<evidence type="ECO:0000313" key="3">
    <source>
        <dbReference type="Proteomes" id="UP000054800"/>
    </source>
</evidence>
<comment type="caution">
    <text evidence="2">The sequence shown here is derived from an EMBL/GenBank/DDBJ whole genome shotgun (WGS) entry which is preliminary data.</text>
</comment>
<protein>
    <submittedName>
        <fullName evidence="2">Uncharacterized protein</fullName>
    </submittedName>
</protein>
<dbReference type="RefSeq" id="WP_005887714.1">
    <property type="nucleotide sequence ID" value="NZ_LMVH01000001.1"/>
</dbReference>
<gene>
    <name evidence="2" type="ORF">RO03_00670</name>
</gene>
<evidence type="ECO:0000256" key="1">
    <source>
        <dbReference type="SAM" id="Coils"/>
    </source>
</evidence>
<proteinExistence type="predicted"/>